<sequence>MFSVAPHPIHHPHSTPIAIQTPVAPSHSSKLNEILRSSFVDDLLVGVLPLLRSHQDFEDVWLHLLRLTDSSNLTWSHRPLFVQVVNLSLDYILAARTPLCTSPMLISSLPMNIFSLGSETALAKMVISSVNRFLSETQLSLLLHAVLPFLLCEDDQIVMDTISFVGSQFFPLSKKERVALSSLTVLVEHEDESQEVHFLLVYLHACLFHPSLATNTADNLLDYVDISQLGLLLKECASQWQFLSAQGSGKLTDSQRITLETIISAGLHAVQSTIRADQPSRLGSAIFQVFPQKHRTAEPFYDFLLLITSFHNERITDSVLETVHSISSSSSAITLQTLIRSSFITRFAEESGFTSRGQSTLERARLILHILTNLVSHIRSFYLRPTHYYGTDSNNYLYGCAMVRKVVGEDGKLLCTLLSHRLTLEQVTGDNMDYVVDHVMEVSLSDVSFYKCANATKLFPAMMISLPNITTNEDMSRACMILSQTMFDYDEDEDRLTHIHKEWVELWEEEGVNELYVDSSTANGIDTLYDRIQEKIAQHGQYEMITASCLSDITLTTSFEFTSLHVSIQHHEPSDSHQTPSPPRNSVYPSAILYSAIPATIKYRDYALPSTTLFVSEHGSFICQETADWEESTLHLWELRINVMQERQDPVFSCQGGQVSIGQSSLVVFTPQTSVFSIFGTILSFNNVIATDFVSFHVVDLEALRHDTPKRPATIFLHDSLLKNLEIGQSFATLPDGSLNFYNTNFTECSATILFKGDQQANVLISRCYFTDCVCRTREGALLSFDISDANSVTISNTYFTNTINKDQYATVRDIMISFFNLEEANLLLKNLATTHSNISSILLVVTSLSQLSPQTQLQFDYYSPSLAPYFAISHDGKLSPITSTITSNRTEFIVSSSSAHSTSSPFCGSSDDPCASLNSCLSMENTTQVEIDEQANLSENSVLNNMILKSLRNRANLILDAGSLIGVAHMMSKGNVQIHDLSIFVPKLITYSVISLQTGTLLLQNCEFIQTKTSRSRNSEDSGPSTCVHQHIRHFPSHSVGFSTNFSSTPTRTFSPQTSHNLADQITPTLINVISGSLSVDTLLVRDFRFGACAIMLQNDYQINLGSVCFETCSVRNGILQRQSSNWSSNLTLTKWELVSTTALVESEPIVQIMSTNFTLSKFNCIDYSSTPSVPTPVSQLCSHNSGGVLIQSSRGTITHSSFIAMAFGALHIIKSEVILDNVCFARNGVGPTGFESFRWNIFLSQLSTLSLGDIQTEPESDELWISSDTVQTILIRDPVSGEQQYVDAHSFMPTIQSVTYAENLITLTGTNFFPCNLVIRLRSHMGVQDFFNSERVEVVNETLVHGWFSRDYLKKSNSEWYVGVQVTEYGIKRDSDYIMLKSAPPNPTIPASLIATIISTSVLGVCVIVMYVVYGCLRTVGKDRYTACLRRALEKKYAPRGSSASRTPTGSSRSGTRRSKYR</sequence>
<evidence type="ECO:0000256" key="2">
    <source>
        <dbReference type="SAM" id="Phobius"/>
    </source>
</evidence>
<reference evidence="3 4" key="1">
    <citation type="journal article" date="2022" name="bioRxiv">
        <title>Genomics of Preaxostyla Flagellates Illuminates Evolutionary Transitions and the Path Towards Mitochondrial Loss.</title>
        <authorList>
            <person name="Novak L.V.F."/>
            <person name="Treitli S.C."/>
            <person name="Pyrih J."/>
            <person name="Halakuc P."/>
            <person name="Pipaliya S.V."/>
            <person name="Vacek V."/>
            <person name="Brzon O."/>
            <person name="Soukal P."/>
            <person name="Eme L."/>
            <person name="Dacks J.B."/>
            <person name="Karnkowska A."/>
            <person name="Elias M."/>
            <person name="Hampl V."/>
        </authorList>
    </citation>
    <scope>NUCLEOTIDE SEQUENCE [LARGE SCALE GENOMIC DNA]</scope>
    <source>
        <strain evidence="3">NAU3</strain>
        <tissue evidence="3">Gut</tissue>
    </source>
</reference>
<organism evidence="3 4">
    <name type="scientific">Blattamonas nauphoetae</name>
    <dbReference type="NCBI Taxonomy" id="2049346"/>
    <lineage>
        <taxon>Eukaryota</taxon>
        <taxon>Metamonada</taxon>
        <taxon>Preaxostyla</taxon>
        <taxon>Oxymonadida</taxon>
        <taxon>Blattamonas</taxon>
    </lineage>
</organism>
<keyword evidence="2" id="KW-0472">Membrane</keyword>
<accession>A0ABQ9XNL8</accession>
<dbReference type="Proteomes" id="UP001281761">
    <property type="component" value="Unassembled WGS sequence"/>
</dbReference>
<feature type="compositionally biased region" description="Low complexity" evidence="1">
    <location>
        <begin position="1442"/>
        <end position="1456"/>
    </location>
</feature>
<dbReference type="EMBL" id="JARBJD010000114">
    <property type="protein sequence ID" value="KAK2951730.1"/>
    <property type="molecule type" value="Genomic_DNA"/>
</dbReference>
<comment type="caution">
    <text evidence="3">The sequence shown here is derived from an EMBL/GenBank/DDBJ whole genome shotgun (WGS) entry which is preliminary data.</text>
</comment>
<keyword evidence="2" id="KW-1133">Transmembrane helix</keyword>
<evidence type="ECO:0000313" key="3">
    <source>
        <dbReference type="EMBL" id="KAK2951730.1"/>
    </source>
</evidence>
<name>A0ABQ9XNL8_9EUKA</name>
<evidence type="ECO:0000313" key="4">
    <source>
        <dbReference type="Proteomes" id="UP001281761"/>
    </source>
</evidence>
<evidence type="ECO:0000256" key="1">
    <source>
        <dbReference type="SAM" id="MobiDB-lite"/>
    </source>
</evidence>
<feature type="transmembrane region" description="Helical" evidence="2">
    <location>
        <begin position="1391"/>
        <end position="1416"/>
    </location>
</feature>
<keyword evidence="2" id="KW-0812">Transmembrane</keyword>
<gene>
    <name evidence="3" type="ORF">BLNAU_13342</name>
</gene>
<feature type="region of interest" description="Disordered" evidence="1">
    <location>
        <begin position="1439"/>
        <end position="1464"/>
    </location>
</feature>
<keyword evidence="4" id="KW-1185">Reference proteome</keyword>
<protein>
    <submittedName>
        <fullName evidence="3">Uncharacterized protein</fullName>
    </submittedName>
</protein>
<proteinExistence type="predicted"/>